<dbReference type="InterPro" id="IPR002481">
    <property type="entry name" value="FUR"/>
</dbReference>
<dbReference type="CDD" id="cd07153">
    <property type="entry name" value="Fur_like"/>
    <property type="match status" value="1"/>
</dbReference>
<evidence type="ECO:0000313" key="9">
    <source>
        <dbReference type="Proteomes" id="UP000002411"/>
    </source>
</evidence>
<dbReference type="GO" id="GO:0000976">
    <property type="term" value="F:transcription cis-regulatory region binding"/>
    <property type="evidence" value="ECO:0007669"/>
    <property type="project" value="TreeGrafter"/>
</dbReference>
<dbReference type="eggNOG" id="COG0735">
    <property type="taxonomic scope" value="Bacteria"/>
</dbReference>
<feature type="binding site" evidence="7">
    <location>
        <position position="104"/>
    </location>
    <ligand>
        <name>Zn(2+)</name>
        <dbReference type="ChEBI" id="CHEBI:29105"/>
    </ligand>
</feature>
<name>A5MZA5_CLOK5</name>
<accession>A5MZA5</accession>
<dbReference type="KEGG" id="ckl:CKL_2189"/>
<organism evidence="8 9">
    <name type="scientific">Clostridium kluyveri (strain ATCC 8527 / DSM 555 / NBRC 12016 / NCIMB 10680 / K1)</name>
    <dbReference type="NCBI Taxonomy" id="431943"/>
    <lineage>
        <taxon>Bacteria</taxon>
        <taxon>Bacillati</taxon>
        <taxon>Bacillota</taxon>
        <taxon>Clostridia</taxon>
        <taxon>Eubacteriales</taxon>
        <taxon>Clostridiaceae</taxon>
        <taxon>Clostridium</taxon>
    </lineage>
</organism>
<dbReference type="SUPFAM" id="SSF46785">
    <property type="entry name" value="Winged helix' DNA-binding domain"/>
    <property type="match status" value="1"/>
</dbReference>
<keyword evidence="3 7" id="KW-0862">Zinc</keyword>
<evidence type="ECO:0000256" key="3">
    <source>
        <dbReference type="ARBA" id="ARBA00022833"/>
    </source>
</evidence>
<keyword evidence="7" id="KW-0479">Metal-binding</keyword>
<dbReference type="AlphaFoldDB" id="A5MZA5"/>
<evidence type="ECO:0000256" key="4">
    <source>
        <dbReference type="ARBA" id="ARBA00023015"/>
    </source>
</evidence>
<dbReference type="HOGENOM" id="CLU_096072_3_1_9"/>
<feature type="binding site" evidence="7">
    <location>
        <position position="149"/>
    </location>
    <ligand>
        <name>Zn(2+)</name>
        <dbReference type="ChEBI" id="CHEBI:29105"/>
    </ligand>
</feature>
<evidence type="ECO:0000256" key="6">
    <source>
        <dbReference type="ARBA" id="ARBA00023163"/>
    </source>
</evidence>
<dbReference type="Proteomes" id="UP000002411">
    <property type="component" value="Chromosome"/>
</dbReference>
<keyword evidence="4" id="KW-0805">Transcription regulation</keyword>
<dbReference type="Gene3D" id="1.10.10.10">
    <property type="entry name" value="Winged helix-like DNA-binding domain superfamily/Winged helix DNA-binding domain"/>
    <property type="match status" value="1"/>
</dbReference>
<dbReference type="InterPro" id="IPR036390">
    <property type="entry name" value="WH_DNA-bd_sf"/>
</dbReference>
<dbReference type="Pfam" id="PF01475">
    <property type="entry name" value="FUR"/>
    <property type="match status" value="1"/>
</dbReference>
<evidence type="ECO:0000313" key="8">
    <source>
        <dbReference type="EMBL" id="EDK34201.1"/>
    </source>
</evidence>
<comment type="similarity">
    <text evidence="1">Belongs to the Fur family.</text>
</comment>
<dbReference type="EMBL" id="CP000673">
    <property type="protein sequence ID" value="EDK34201.1"/>
    <property type="molecule type" value="Genomic_DNA"/>
</dbReference>
<keyword evidence="6" id="KW-0804">Transcription</keyword>
<keyword evidence="9" id="KW-1185">Reference proteome</keyword>
<dbReference type="InterPro" id="IPR036388">
    <property type="entry name" value="WH-like_DNA-bd_sf"/>
</dbReference>
<dbReference type="GO" id="GO:0045892">
    <property type="term" value="P:negative regulation of DNA-templated transcription"/>
    <property type="evidence" value="ECO:0007669"/>
    <property type="project" value="TreeGrafter"/>
</dbReference>
<evidence type="ECO:0000256" key="5">
    <source>
        <dbReference type="ARBA" id="ARBA00023125"/>
    </source>
</evidence>
<reference evidence="8 9" key="1">
    <citation type="journal article" date="2008" name="Proc. Natl. Acad. Sci. U.S.A.">
        <title>The genome of Clostridium kluyveri, a strict anaerobe with unique metabolic features.</title>
        <authorList>
            <person name="Seedorf H."/>
            <person name="Fricke W.F."/>
            <person name="Veith B."/>
            <person name="Brueggemann H."/>
            <person name="Liesegang H."/>
            <person name="Strittmatter A."/>
            <person name="Miethke M."/>
            <person name="Buckel W."/>
            <person name="Hinderberger J."/>
            <person name="Li F."/>
            <person name="Hagemeier C."/>
            <person name="Thauer R.K."/>
            <person name="Gottschalk G."/>
        </authorList>
    </citation>
    <scope>NUCLEOTIDE SEQUENCE [LARGE SCALE GENOMIC DNA]</scope>
    <source>
        <strain evidence="9">ATCC 8527 / DSM 555 / NCIMB 10680</strain>
    </source>
</reference>
<dbReference type="GO" id="GO:0008270">
    <property type="term" value="F:zinc ion binding"/>
    <property type="evidence" value="ECO:0007669"/>
    <property type="project" value="TreeGrafter"/>
</dbReference>
<protein>
    <submittedName>
        <fullName evidence="8">Fur-related transcriptional regulator</fullName>
    </submittedName>
</protein>
<keyword evidence="2" id="KW-0678">Repressor</keyword>
<dbReference type="Gene3D" id="3.30.1490.190">
    <property type="match status" value="1"/>
</dbReference>
<evidence type="ECO:0000256" key="7">
    <source>
        <dbReference type="PIRSR" id="PIRSR602481-1"/>
    </source>
</evidence>
<dbReference type="InterPro" id="IPR043135">
    <property type="entry name" value="Fur_C"/>
</dbReference>
<comment type="cofactor">
    <cofactor evidence="7">
        <name>Zn(2+)</name>
        <dbReference type="ChEBI" id="CHEBI:29105"/>
    </cofactor>
    <text evidence="7">Binds 1 zinc ion per subunit.</text>
</comment>
<feature type="binding site" evidence="7">
    <location>
        <position position="101"/>
    </location>
    <ligand>
        <name>Zn(2+)</name>
        <dbReference type="ChEBI" id="CHEBI:29105"/>
    </ligand>
</feature>
<dbReference type="PANTHER" id="PTHR33202">
    <property type="entry name" value="ZINC UPTAKE REGULATION PROTEIN"/>
    <property type="match status" value="1"/>
</dbReference>
<evidence type="ECO:0000256" key="2">
    <source>
        <dbReference type="ARBA" id="ARBA00022491"/>
    </source>
</evidence>
<dbReference type="RefSeq" id="WP_012102529.1">
    <property type="nucleotide sequence ID" value="NC_009706.1"/>
</dbReference>
<evidence type="ECO:0000256" key="1">
    <source>
        <dbReference type="ARBA" id="ARBA00007957"/>
    </source>
</evidence>
<dbReference type="PANTHER" id="PTHR33202:SF7">
    <property type="entry name" value="FERRIC UPTAKE REGULATION PROTEIN"/>
    <property type="match status" value="1"/>
</dbReference>
<dbReference type="STRING" id="431943.CKL_2189"/>
<dbReference type="GO" id="GO:0003700">
    <property type="term" value="F:DNA-binding transcription factor activity"/>
    <property type="evidence" value="ECO:0007669"/>
    <property type="project" value="InterPro"/>
</dbReference>
<proteinExistence type="inferred from homology"/>
<gene>
    <name evidence="8" type="ordered locus">CKL_2189</name>
</gene>
<keyword evidence="5" id="KW-0238">DNA-binding</keyword>
<dbReference type="GO" id="GO:1900376">
    <property type="term" value="P:regulation of secondary metabolite biosynthetic process"/>
    <property type="evidence" value="ECO:0007669"/>
    <property type="project" value="TreeGrafter"/>
</dbReference>
<sequence>MKKEFGMDNLKEKFHEFGYKYTDQRQLVMDVIIGHKDLHMNSEDINRILKQKGLNIGQSTIYRTLVMLEKMKIIRKVDLGDGYTRYELCNHLGHNHYHLICSDCGKIIDGRVTDREYYMLDKLKKQIYDMYDFQVEDYSVDFFGKCKSCNKDPRE</sequence>
<feature type="binding site" evidence="7">
    <location>
        <position position="146"/>
    </location>
    <ligand>
        <name>Zn(2+)</name>
        <dbReference type="ChEBI" id="CHEBI:29105"/>
    </ligand>
</feature>